<dbReference type="PROSITE" id="PS00531">
    <property type="entry name" value="RNASE_T2_2"/>
    <property type="match status" value="1"/>
</dbReference>
<dbReference type="Gene3D" id="3.90.730.10">
    <property type="entry name" value="Ribonuclease T2-like"/>
    <property type="match status" value="1"/>
</dbReference>
<evidence type="ECO:0000256" key="2">
    <source>
        <dbReference type="RuleBase" id="RU004328"/>
    </source>
</evidence>
<dbReference type="InterPro" id="IPR001568">
    <property type="entry name" value="RNase_T2-like"/>
</dbReference>
<organism evidence="4 5">
    <name type="scientific">Rhizobium rosettiformans</name>
    <dbReference type="NCBI Taxonomy" id="1368430"/>
    <lineage>
        <taxon>Bacteria</taxon>
        <taxon>Pseudomonadati</taxon>
        <taxon>Pseudomonadota</taxon>
        <taxon>Alphaproteobacteria</taxon>
        <taxon>Hyphomicrobiales</taxon>
        <taxon>Rhizobiaceae</taxon>
        <taxon>Rhizobium/Agrobacterium group</taxon>
        <taxon>Rhizobium</taxon>
    </lineage>
</organism>
<reference evidence="4 5" key="1">
    <citation type="submission" date="2018-09" db="EMBL/GenBank/DDBJ databases">
        <title>Rhizobium sp. MAE2-X.</title>
        <authorList>
            <person name="Lee Y."/>
            <person name="Jeon C.O."/>
        </authorList>
    </citation>
    <scope>NUCLEOTIDE SEQUENCE [LARGE SCALE GENOMIC DNA]</scope>
    <source>
        <strain evidence="4 5">MAE2-X</strain>
    </source>
</reference>
<dbReference type="InterPro" id="IPR033130">
    <property type="entry name" value="RNase_T2_His_AS_2"/>
</dbReference>
<dbReference type="InterPro" id="IPR039378">
    <property type="entry name" value="RNase_T2_prok"/>
</dbReference>
<dbReference type="Pfam" id="PF00445">
    <property type="entry name" value="Ribonuclease_T2"/>
    <property type="match status" value="1"/>
</dbReference>
<keyword evidence="5" id="KW-1185">Reference proteome</keyword>
<sequence>MGRYTGFIALGLMIAAAAVYSFLPADAPVERASPSASPQTEMPSTSRDEAKELGTSAASNVPQGSGFDFYVLSLSWSPTFCDGEAAGRNREQCGGAKDFGWVVHGLWPQNEKGWPENCPTPEGSRVPERIGRTVIDIMPSMGLIGHQWRTHGSCSGLGMQDYFTLVREAHERIRIPPELATVSTESRTSPQAVEAAFIRSNPGLTRSAVAVTCDRERVDEVRICLDRSLGFRACPEVDSRSCRRSEITIPPTR</sequence>
<evidence type="ECO:0000313" key="4">
    <source>
        <dbReference type="EMBL" id="QRF52575.1"/>
    </source>
</evidence>
<protein>
    <submittedName>
        <fullName evidence="4">Ribonuclease T(2)</fullName>
    </submittedName>
</protein>
<dbReference type="PROSITE" id="PS00530">
    <property type="entry name" value="RNASE_T2_1"/>
    <property type="match status" value="1"/>
</dbReference>
<evidence type="ECO:0000313" key="5">
    <source>
        <dbReference type="Proteomes" id="UP000596351"/>
    </source>
</evidence>
<gene>
    <name evidence="4" type="ORF">D4A92_14620</name>
</gene>
<dbReference type="SUPFAM" id="SSF55895">
    <property type="entry name" value="Ribonuclease Rh-like"/>
    <property type="match status" value="1"/>
</dbReference>
<dbReference type="PANTHER" id="PTHR11240:SF22">
    <property type="entry name" value="RIBONUCLEASE T2"/>
    <property type="match status" value="1"/>
</dbReference>
<dbReference type="InterPro" id="IPR036430">
    <property type="entry name" value="RNase_T2-like_sf"/>
</dbReference>
<name>A0ABX7EW69_9HYPH</name>
<dbReference type="CDD" id="cd01062">
    <property type="entry name" value="RNase_T2_prok"/>
    <property type="match status" value="1"/>
</dbReference>
<evidence type="ECO:0000256" key="1">
    <source>
        <dbReference type="ARBA" id="ARBA00007469"/>
    </source>
</evidence>
<proteinExistence type="inferred from homology"/>
<dbReference type="InterPro" id="IPR018188">
    <property type="entry name" value="RNase_T2_His_AS_1"/>
</dbReference>
<feature type="compositionally biased region" description="Polar residues" evidence="3">
    <location>
        <begin position="34"/>
        <end position="45"/>
    </location>
</feature>
<dbReference type="RefSeq" id="WP_203014672.1">
    <property type="nucleotide sequence ID" value="NZ_CP032405.1"/>
</dbReference>
<dbReference type="Proteomes" id="UP000596351">
    <property type="component" value="Chromosome"/>
</dbReference>
<dbReference type="EMBL" id="CP032405">
    <property type="protein sequence ID" value="QRF52575.1"/>
    <property type="molecule type" value="Genomic_DNA"/>
</dbReference>
<dbReference type="PANTHER" id="PTHR11240">
    <property type="entry name" value="RIBONUCLEASE T2"/>
    <property type="match status" value="1"/>
</dbReference>
<comment type="similarity">
    <text evidence="1 2">Belongs to the RNase T2 family.</text>
</comment>
<accession>A0ABX7EW69</accession>
<feature type="region of interest" description="Disordered" evidence="3">
    <location>
        <begin position="29"/>
        <end position="59"/>
    </location>
</feature>
<evidence type="ECO:0000256" key="3">
    <source>
        <dbReference type="SAM" id="MobiDB-lite"/>
    </source>
</evidence>